<evidence type="ECO:0000313" key="2">
    <source>
        <dbReference type="EMBL" id="RCV87296.1"/>
    </source>
</evidence>
<name>A0A368TSH7_9GAMM</name>
<dbReference type="Gene3D" id="3.30.70.100">
    <property type="match status" value="1"/>
</dbReference>
<dbReference type="RefSeq" id="WP_114480266.1">
    <property type="nucleotide sequence ID" value="NZ_QPII01000016.1"/>
</dbReference>
<evidence type="ECO:0000313" key="3">
    <source>
        <dbReference type="Proteomes" id="UP000252405"/>
    </source>
</evidence>
<evidence type="ECO:0000259" key="1">
    <source>
        <dbReference type="Pfam" id="PF07045"/>
    </source>
</evidence>
<reference evidence="2 3" key="1">
    <citation type="submission" date="2018-07" db="EMBL/GenBank/DDBJ databases">
        <title>Halomonas montanilacus sp. nov., isolated from Lake Pengyan on Tibetan Plateau.</title>
        <authorList>
            <person name="Lu H."/>
            <person name="Xing P."/>
            <person name="Wu Q."/>
        </authorList>
    </citation>
    <scope>NUCLEOTIDE SEQUENCE [LARGE SCALE GENOMIC DNA]</scope>
    <source>
        <strain evidence="2 3">PYC7W</strain>
    </source>
</reference>
<dbReference type="Proteomes" id="UP000252405">
    <property type="component" value="Unassembled WGS sequence"/>
</dbReference>
<organism evidence="2 3">
    <name type="scientific">Billgrantia montanilacus</name>
    <dbReference type="NCBI Taxonomy" id="2282305"/>
    <lineage>
        <taxon>Bacteria</taxon>
        <taxon>Pseudomonadati</taxon>
        <taxon>Pseudomonadota</taxon>
        <taxon>Gammaproteobacteria</taxon>
        <taxon>Oceanospirillales</taxon>
        <taxon>Halomonadaceae</taxon>
        <taxon>Billgrantia</taxon>
    </lineage>
</organism>
<dbReference type="SUPFAM" id="SSF54909">
    <property type="entry name" value="Dimeric alpha+beta barrel"/>
    <property type="match status" value="1"/>
</dbReference>
<dbReference type="InterPro" id="IPR011008">
    <property type="entry name" value="Dimeric_a/b-barrel"/>
</dbReference>
<accession>A0A368TSH7</accession>
<dbReference type="EMBL" id="QPII01000016">
    <property type="protein sequence ID" value="RCV87296.1"/>
    <property type="molecule type" value="Genomic_DNA"/>
</dbReference>
<gene>
    <name evidence="2" type="ORF">DU505_17445</name>
</gene>
<keyword evidence="3" id="KW-1185">Reference proteome</keyword>
<protein>
    <submittedName>
        <fullName evidence="2">DUF1330 domain-containing protein</fullName>
    </submittedName>
</protein>
<comment type="caution">
    <text evidence="2">The sequence shown here is derived from an EMBL/GenBank/DDBJ whole genome shotgun (WGS) entry which is preliminary data.</text>
</comment>
<dbReference type="OrthoDB" id="9806380at2"/>
<proteinExistence type="predicted"/>
<dbReference type="InterPro" id="IPR010753">
    <property type="entry name" value="DUF1330"/>
</dbReference>
<dbReference type="Pfam" id="PF07045">
    <property type="entry name" value="DUF1330"/>
    <property type="match status" value="1"/>
</dbReference>
<feature type="domain" description="DUF1330" evidence="1">
    <location>
        <begin position="4"/>
        <end position="91"/>
    </location>
</feature>
<dbReference type="PANTHER" id="PTHR41521">
    <property type="match status" value="1"/>
</dbReference>
<dbReference type="PANTHER" id="PTHR41521:SF4">
    <property type="entry name" value="BLR0684 PROTEIN"/>
    <property type="match status" value="1"/>
</dbReference>
<sequence>MSRAYVVGSVTIRDAEKWAQYVAEVPATLTPWGGELMLRGKQAAVLAGQPQHSNLVVLSFPDLESIHGWYASPAYQVLIPLRDAAAMVDLAAYQA</sequence>
<dbReference type="AlphaFoldDB" id="A0A368TSH7"/>